<dbReference type="AlphaFoldDB" id="A0A8E2AYY6"/>
<accession>A0A8E2AYY6</accession>
<feature type="compositionally biased region" description="Low complexity" evidence="1">
    <location>
        <begin position="293"/>
        <end position="321"/>
    </location>
</feature>
<dbReference type="EMBL" id="KV722381">
    <property type="protein sequence ID" value="OCH91699.1"/>
    <property type="molecule type" value="Genomic_DNA"/>
</dbReference>
<proteinExistence type="predicted"/>
<gene>
    <name evidence="3" type="ORF">OBBRIDRAFT_834028</name>
</gene>
<feature type="compositionally biased region" description="Low complexity" evidence="1">
    <location>
        <begin position="378"/>
        <end position="392"/>
    </location>
</feature>
<dbReference type="SUPFAM" id="SSF54106">
    <property type="entry name" value="LysM domain"/>
    <property type="match status" value="1"/>
</dbReference>
<dbReference type="InterPro" id="IPR036779">
    <property type="entry name" value="LysM_dom_sf"/>
</dbReference>
<dbReference type="PANTHER" id="PTHR20932">
    <property type="entry name" value="LYSM AND PUTATIVE PEPTIDOGLYCAN-BINDING DOMAIN-CONTAINING PROTEIN"/>
    <property type="match status" value="1"/>
</dbReference>
<feature type="compositionally biased region" description="Low complexity" evidence="1">
    <location>
        <begin position="355"/>
        <end position="365"/>
    </location>
</feature>
<dbReference type="Proteomes" id="UP000250043">
    <property type="component" value="Unassembled WGS sequence"/>
</dbReference>
<feature type="domain" description="LysM" evidence="2">
    <location>
        <begin position="150"/>
        <end position="194"/>
    </location>
</feature>
<feature type="compositionally biased region" description="Polar residues" evidence="1">
    <location>
        <begin position="73"/>
        <end position="82"/>
    </location>
</feature>
<feature type="compositionally biased region" description="Low complexity" evidence="1">
    <location>
        <begin position="216"/>
        <end position="232"/>
    </location>
</feature>
<evidence type="ECO:0000313" key="3">
    <source>
        <dbReference type="EMBL" id="OCH91699.1"/>
    </source>
</evidence>
<feature type="compositionally biased region" description="Basic and acidic residues" evidence="1">
    <location>
        <begin position="39"/>
        <end position="72"/>
    </location>
</feature>
<dbReference type="PROSITE" id="PS51782">
    <property type="entry name" value="LYSM"/>
    <property type="match status" value="1"/>
</dbReference>
<feature type="compositionally biased region" description="Basic and acidic residues" evidence="1">
    <location>
        <begin position="132"/>
        <end position="144"/>
    </location>
</feature>
<feature type="compositionally biased region" description="Polar residues" evidence="1">
    <location>
        <begin position="278"/>
        <end position="292"/>
    </location>
</feature>
<dbReference type="OrthoDB" id="2107166at2759"/>
<feature type="region of interest" description="Disordered" evidence="1">
    <location>
        <begin position="216"/>
        <end position="240"/>
    </location>
</feature>
<feature type="region of interest" description="Disordered" evidence="1">
    <location>
        <begin position="23"/>
        <end position="144"/>
    </location>
</feature>
<feature type="region of interest" description="Disordered" evidence="1">
    <location>
        <begin position="264"/>
        <end position="321"/>
    </location>
</feature>
<feature type="region of interest" description="Disordered" evidence="1">
    <location>
        <begin position="355"/>
        <end position="403"/>
    </location>
</feature>
<evidence type="ECO:0000259" key="2">
    <source>
        <dbReference type="PROSITE" id="PS51782"/>
    </source>
</evidence>
<evidence type="ECO:0000313" key="4">
    <source>
        <dbReference type="Proteomes" id="UP000250043"/>
    </source>
</evidence>
<dbReference type="Gene3D" id="3.10.350.10">
    <property type="entry name" value="LysM domain"/>
    <property type="match status" value="1"/>
</dbReference>
<dbReference type="CDD" id="cd00118">
    <property type="entry name" value="LysM"/>
    <property type="match status" value="1"/>
</dbReference>
<evidence type="ECO:0000256" key="1">
    <source>
        <dbReference type="SAM" id="MobiDB-lite"/>
    </source>
</evidence>
<feature type="region of interest" description="Disordered" evidence="1">
    <location>
        <begin position="416"/>
        <end position="502"/>
    </location>
</feature>
<protein>
    <recommendedName>
        <fullName evidence="2">LysM domain-containing protein</fullName>
    </recommendedName>
</protein>
<reference evidence="3 4" key="1">
    <citation type="submission" date="2016-07" db="EMBL/GenBank/DDBJ databases">
        <title>Draft genome of the white-rot fungus Obba rivulosa 3A-2.</title>
        <authorList>
            <consortium name="DOE Joint Genome Institute"/>
            <person name="Miettinen O."/>
            <person name="Riley R."/>
            <person name="Acob R."/>
            <person name="Barry K."/>
            <person name="Cullen D."/>
            <person name="De Vries R."/>
            <person name="Hainaut M."/>
            <person name="Hatakka A."/>
            <person name="Henrissat B."/>
            <person name="Hilden K."/>
            <person name="Kuo R."/>
            <person name="Labutti K."/>
            <person name="Lipzen A."/>
            <person name="Makela M.R."/>
            <person name="Sandor L."/>
            <person name="Spatafora J.W."/>
            <person name="Grigoriev I.V."/>
            <person name="Hibbett D.S."/>
        </authorList>
    </citation>
    <scope>NUCLEOTIDE SEQUENCE [LARGE SCALE GENOMIC DNA]</scope>
    <source>
        <strain evidence="3 4">3A-2</strain>
    </source>
</reference>
<dbReference type="InterPro" id="IPR018392">
    <property type="entry name" value="LysM"/>
</dbReference>
<name>A0A8E2AYY6_9APHY</name>
<dbReference type="PANTHER" id="PTHR20932:SF8">
    <property type="entry name" value="LD22649P"/>
    <property type="match status" value="1"/>
</dbReference>
<organism evidence="3 4">
    <name type="scientific">Obba rivulosa</name>
    <dbReference type="NCBI Taxonomy" id="1052685"/>
    <lineage>
        <taxon>Eukaryota</taxon>
        <taxon>Fungi</taxon>
        <taxon>Dikarya</taxon>
        <taxon>Basidiomycota</taxon>
        <taxon>Agaricomycotina</taxon>
        <taxon>Agaricomycetes</taxon>
        <taxon>Polyporales</taxon>
        <taxon>Gelatoporiaceae</taxon>
        <taxon>Obba</taxon>
    </lineage>
</organism>
<keyword evidence="4" id="KW-1185">Reference proteome</keyword>
<sequence>MPFGRTVVDGIDVDADPTLVWRSEFPAERSTTSFTSAVKPHETRPAYRRRGSDGSTRRSRTDHDPCQDDSRSRSQTLQSGTCMNHHPLAGRRDSASAHTRSPSSAHDTRPHLKRLLSDSTPVPGDTAISLDPPDHRPMPPPAREEEKAVLVHEILPTDSLPGVALKYGIKLADLRKANQLWASDSIHLRKVLYIPLELARPTKQFSPDVLAAAAPGAGDLGTPGTSAAGSSGRDASNDSRDKFTILRVPVSQLTFFPRPSRSASSLQASASRHRTLPRFSTSPYSQPNLIEFTSSEPSAASSTSALSSSLPPASTPPSYLLHTRSRTQPFSIPTSPAGRLVSSVSEALIARLSLDSTSGKASSSSDEQDGGHEMVDVSTASSSTQTETTAWSHGRFASTPAVGNDVRDYGYAVSSDHIPLTPSRSNSFRTPKIPLHPSPSRSSSLKPIGYSRPLSSSQSQGSIRTAQLEPSPVMQLPLTSRKPKPREGSEGALAFGCASSTT</sequence>
<feature type="compositionally biased region" description="Polar residues" evidence="1">
    <location>
        <begin position="96"/>
        <end position="105"/>
    </location>
</feature>
<dbReference type="Pfam" id="PF01476">
    <property type="entry name" value="LysM"/>
    <property type="match status" value="1"/>
</dbReference>
<dbReference type="InterPro" id="IPR045030">
    <property type="entry name" value="LYSM1-4"/>
</dbReference>
<feature type="compositionally biased region" description="Low complexity" evidence="1">
    <location>
        <begin position="438"/>
        <end position="447"/>
    </location>
</feature>